<evidence type="ECO:0000256" key="8">
    <source>
        <dbReference type="ARBA" id="ARBA00023133"/>
    </source>
</evidence>
<evidence type="ECO:0000313" key="14">
    <source>
        <dbReference type="EMBL" id="SDS12204.1"/>
    </source>
</evidence>
<organism evidence="14 15">
    <name type="scientific">Friedmanniella luteola</name>
    <dbReference type="NCBI Taxonomy" id="546871"/>
    <lineage>
        <taxon>Bacteria</taxon>
        <taxon>Bacillati</taxon>
        <taxon>Actinomycetota</taxon>
        <taxon>Actinomycetes</taxon>
        <taxon>Propionibacteriales</taxon>
        <taxon>Nocardioidaceae</taxon>
        <taxon>Friedmanniella</taxon>
    </lineage>
</organism>
<dbReference type="GO" id="GO:0006784">
    <property type="term" value="P:heme A biosynthetic process"/>
    <property type="evidence" value="ECO:0007669"/>
    <property type="project" value="InterPro"/>
</dbReference>
<dbReference type="InterPro" id="IPR003780">
    <property type="entry name" value="COX15/CtaA_fam"/>
</dbReference>
<feature type="transmembrane region" description="Helical" evidence="13">
    <location>
        <begin position="188"/>
        <end position="212"/>
    </location>
</feature>
<sequence length="319" mass="33095">MDSVSTTPVRAGGSSAGDPAPGPGPVDALARVVTSPRALRRWAVASLAANVVIVVTGALVRLTASGMGCPTWPRCTEDSYVTHPSLGIHGAIEFGNRLLTFALVLVAVLTWVSAMLHRDGGRRRRDLRWIAAGLALGIPAQAVIGGVSVWTHLNPFVVALHLLVSMVLIGLSTWLVRRTRGLRQQPAGRAGVLAARATLVLTALTVWLGTVVTGSGPHAGDLDAVRTGYDGAFVTHAHAIAVYATVAAVAVAVWTLRSRAALLVLGVVVLQAVIGIVQYNLGLPVGLVLLHLLGASLAVAATTNLFLTVRTPDPAPPTR</sequence>
<evidence type="ECO:0000313" key="15">
    <source>
        <dbReference type="Proteomes" id="UP000199092"/>
    </source>
</evidence>
<evidence type="ECO:0000256" key="3">
    <source>
        <dbReference type="ARBA" id="ARBA00022692"/>
    </source>
</evidence>
<evidence type="ECO:0000256" key="9">
    <source>
        <dbReference type="ARBA" id="ARBA00023136"/>
    </source>
</evidence>
<dbReference type="GO" id="GO:0046872">
    <property type="term" value="F:metal ion binding"/>
    <property type="evidence" value="ECO:0007669"/>
    <property type="project" value="UniProtKB-KW"/>
</dbReference>
<feature type="transmembrane region" description="Helical" evidence="13">
    <location>
        <begin position="287"/>
        <end position="309"/>
    </location>
</feature>
<keyword evidence="7" id="KW-0408">Iron</keyword>
<evidence type="ECO:0000256" key="2">
    <source>
        <dbReference type="ARBA" id="ARBA00022475"/>
    </source>
</evidence>
<evidence type="ECO:0000256" key="4">
    <source>
        <dbReference type="ARBA" id="ARBA00022723"/>
    </source>
</evidence>
<comment type="subcellular location">
    <subcellularLocation>
        <location evidence="1">Membrane</location>
        <topology evidence="1">Multi-pass membrane protein</topology>
    </subcellularLocation>
</comment>
<feature type="transmembrane region" description="Helical" evidence="13">
    <location>
        <begin position="129"/>
        <end position="150"/>
    </location>
</feature>
<dbReference type="PANTHER" id="PTHR35457">
    <property type="entry name" value="HEME A SYNTHASE"/>
    <property type="match status" value="1"/>
</dbReference>
<keyword evidence="3 13" id="KW-0812">Transmembrane</keyword>
<evidence type="ECO:0000256" key="7">
    <source>
        <dbReference type="ARBA" id="ARBA00023004"/>
    </source>
</evidence>
<dbReference type="PANTHER" id="PTHR35457:SF1">
    <property type="entry name" value="HEME A SYNTHASE"/>
    <property type="match status" value="1"/>
</dbReference>
<feature type="region of interest" description="Disordered" evidence="12">
    <location>
        <begin position="1"/>
        <end position="24"/>
    </location>
</feature>
<feature type="transmembrane region" description="Helical" evidence="13">
    <location>
        <begin position="232"/>
        <end position="254"/>
    </location>
</feature>
<dbReference type="GO" id="GO:0016020">
    <property type="term" value="C:membrane"/>
    <property type="evidence" value="ECO:0007669"/>
    <property type="project" value="UniProtKB-SubCell"/>
</dbReference>
<proteinExistence type="predicted"/>
<dbReference type="AlphaFoldDB" id="A0A1H1PM89"/>
<feature type="transmembrane region" description="Helical" evidence="13">
    <location>
        <begin position="98"/>
        <end position="117"/>
    </location>
</feature>
<keyword evidence="8" id="KW-0350">Heme biosynthesis</keyword>
<dbReference type="STRING" id="546871.SAMN04488543_1119"/>
<keyword evidence="9 13" id="KW-0472">Membrane</keyword>
<dbReference type="EMBL" id="LT629749">
    <property type="protein sequence ID" value="SDS12204.1"/>
    <property type="molecule type" value="Genomic_DNA"/>
</dbReference>
<keyword evidence="15" id="KW-1185">Reference proteome</keyword>
<comment type="pathway">
    <text evidence="11">Porphyrin-containing compound metabolism.</text>
</comment>
<accession>A0A1H1PM89</accession>
<keyword evidence="2" id="KW-1003">Cell membrane</keyword>
<evidence type="ECO:0000256" key="1">
    <source>
        <dbReference type="ARBA" id="ARBA00004141"/>
    </source>
</evidence>
<evidence type="ECO:0000256" key="12">
    <source>
        <dbReference type="SAM" id="MobiDB-lite"/>
    </source>
</evidence>
<feature type="transmembrane region" description="Helical" evidence="13">
    <location>
        <begin position="261"/>
        <end position="281"/>
    </location>
</feature>
<feature type="transmembrane region" description="Helical" evidence="13">
    <location>
        <begin position="156"/>
        <end position="176"/>
    </location>
</feature>
<dbReference type="InterPro" id="IPR050450">
    <property type="entry name" value="COX15/CtaA_HemeA_synthase"/>
</dbReference>
<evidence type="ECO:0000256" key="6">
    <source>
        <dbReference type="ARBA" id="ARBA00023002"/>
    </source>
</evidence>
<evidence type="ECO:0000256" key="5">
    <source>
        <dbReference type="ARBA" id="ARBA00022989"/>
    </source>
</evidence>
<name>A0A1H1PM89_9ACTN</name>
<dbReference type="GO" id="GO:0016491">
    <property type="term" value="F:oxidoreductase activity"/>
    <property type="evidence" value="ECO:0007669"/>
    <property type="project" value="UniProtKB-KW"/>
</dbReference>
<dbReference type="Pfam" id="PF02628">
    <property type="entry name" value="COX15-CtaA"/>
    <property type="match status" value="2"/>
</dbReference>
<keyword evidence="6" id="KW-0560">Oxidoreductase</keyword>
<keyword evidence="4" id="KW-0479">Metal-binding</keyword>
<reference evidence="14 15" key="1">
    <citation type="submission" date="2016-10" db="EMBL/GenBank/DDBJ databases">
        <authorList>
            <person name="de Groot N.N."/>
        </authorList>
    </citation>
    <scope>NUCLEOTIDE SEQUENCE [LARGE SCALE GENOMIC DNA]</scope>
    <source>
        <strain evidence="14 15">DSM 21741</strain>
    </source>
</reference>
<feature type="transmembrane region" description="Helical" evidence="13">
    <location>
        <begin position="42"/>
        <end position="64"/>
    </location>
</feature>
<evidence type="ECO:0000256" key="10">
    <source>
        <dbReference type="ARBA" id="ARBA00023157"/>
    </source>
</evidence>
<dbReference type="OrthoDB" id="5241540at2"/>
<dbReference type="Proteomes" id="UP000199092">
    <property type="component" value="Chromosome I"/>
</dbReference>
<evidence type="ECO:0000256" key="11">
    <source>
        <dbReference type="ARBA" id="ARBA00023444"/>
    </source>
</evidence>
<keyword evidence="10" id="KW-1015">Disulfide bond</keyword>
<gene>
    <name evidence="14" type="ORF">SAMN04488543_1119</name>
</gene>
<keyword evidence="5 13" id="KW-1133">Transmembrane helix</keyword>
<evidence type="ECO:0000256" key="13">
    <source>
        <dbReference type="SAM" id="Phobius"/>
    </source>
</evidence>
<protein>
    <submittedName>
        <fullName evidence="14">Cytochrome c oxidase assembly protein subunit 15</fullName>
    </submittedName>
</protein>